<accession>A0A7I9VSQ3</accession>
<dbReference type="AlphaFoldDB" id="A0A7I9VSQ3"/>
<dbReference type="EMBL" id="BJTG01000012">
    <property type="protein sequence ID" value="GEJ59248.1"/>
    <property type="molecule type" value="Genomic_DNA"/>
</dbReference>
<reference evidence="2" key="1">
    <citation type="journal article" date="2020" name="Appl. Environ. Microbiol.">
        <title>Diazotrophic Anaeromyxobacter Isolates from Soils.</title>
        <authorList>
            <person name="Masuda Y."/>
            <person name="Yamanaka H."/>
            <person name="Xu Z.X."/>
            <person name="Shiratori Y."/>
            <person name="Aono T."/>
            <person name="Amachi S."/>
            <person name="Senoo K."/>
            <person name="Itoh H."/>
        </authorList>
    </citation>
    <scope>NUCLEOTIDE SEQUENCE [LARGE SCALE GENOMIC DNA]</scope>
    <source>
        <strain evidence="2">R267</strain>
    </source>
</reference>
<proteinExistence type="predicted"/>
<dbReference type="RefSeq" id="WP_176068557.1">
    <property type="nucleotide sequence ID" value="NZ_BJTG01000012.1"/>
</dbReference>
<keyword evidence="2" id="KW-1185">Reference proteome</keyword>
<evidence type="ECO:0000313" key="2">
    <source>
        <dbReference type="Proteomes" id="UP000503640"/>
    </source>
</evidence>
<name>A0A7I9VSQ3_9BACT</name>
<gene>
    <name evidence="1" type="ORF">AMYX_39890</name>
</gene>
<sequence>MVASGGGHAVVRAFGAVVALTAACAHDTQATARAPAVERTSAPVFVTGSRLPQPGSGACQPTLATTDPLRVYCREKLDQTGRDGDLGATLRALDPSITTTHR</sequence>
<dbReference type="Proteomes" id="UP000503640">
    <property type="component" value="Unassembled WGS sequence"/>
</dbReference>
<evidence type="ECO:0000313" key="1">
    <source>
        <dbReference type="EMBL" id="GEJ59248.1"/>
    </source>
</evidence>
<comment type="caution">
    <text evidence="1">The sequence shown here is derived from an EMBL/GenBank/DDBJ whole genome shotgun (WGS) entry which is preliminary data.</text>
</comment>
<protein>
    <submittedName>
        <fullName evidence="1">Uncharacterized protein</fullName>
    </submittedName>
</protein>
<organism evidence="1 2">
    <name type="scientific">Anaeromyxobacter diazotrophicus</name>
    <dbReference type="NCBI Taxonomy" id="2590199"/>
    <lineage>
        <taxon>Bacteria</taxon>
        <taxon>Pseudomonadati</taxon>
        <taxon>Myxococcota</taxon>
        <taxon>Myxococcia</taxon>
        <taxon>Myxococcales</taxon>
        <taxon>Cystobacterineae</taxon>
        <taxon>Anaeromyxobacteraceae</taxon>
        <taxon>Anaeromyxobacter</taxon>
    </lineage>
</organism>